<dbReference type="CDD" id="cd04733">
    <property type="entry name" value="OYE_like_2_FMN"/>
    <property type="match status" value="1"/>
</dbReference>
<feature type="domain" description="NADH:flavin oxidoreductase/NADH oxidase N-terminal" evidence="3">
    <location>
        <begin position="20"/>
        <end position="349"/>
    </location>
</feature>
<evidence type="ECO:0000259" key="3">
    <source>
        <dbReference type="Pfam" id="PF00724"/>
    </source>
</evidence>
<dbReference type="InterPro" id="IPR051799">
    <property type="entry name" value="NADH_flavin_oxidoreductase"/>
</dbReference>
<dbReference type="PANTHER" id="PTHR43656:SF2">
    <property type="entry name" value="BINDING OXIDOREDUCTASE, PUTATIVE (AFU_ORTHOLOGUE AFUA_2G08260)-RELATED"/>
    <property type="match status" value="1"/>
</dbReference>
<name>A0ABV7RRM9_9GAMM</name>
<organism evidence="4 5">
    <name type="scientific">Lysobacter cavernae</name>
    <dbReference type="NCBI Taxonomy" id="1685901"/>
    <lineage>
        <taxon>Bacteria</taxon>
        <taxon>Pseudomonadati</taxon>
        <taxon>Pseudomonadota</taxon>
        <taxon>Gammaproteobacteria</taxon>
        <taxon>Lysobacterales</taxon>
        <taxon>Lysobacteraceae</taxon>
        <taxon>Lysobacter</taxon>
    </lineage>
</organism>
<dbReference type="Pfam" id="PF00724">
    <property type="entry name" value="Oxidored_FMN"/>
    <property type="match status" value="1"/>
</dbReference>
<comment type="caution">
    <text evidence="4">The sequence shown here is derived from an EMBL/GenBank/DDBJ whole genome shotgun (WGS) entry which is preliminary data.</text>
</comment>
<protein>
    <submittedName>
        <fullName evidence="4">NADH:flavin oxidoreductase/NADH oxidase family protein</fullName>
    </submittedName>
</protein>
<keyword evidence="1" id="KW-0285">Flavoprotein</keyword>
<dbReference type="PANTHER" id="PTHR43656">
    <property type="entry name" value="BINDING OXIDOREDUCTASE, PUTATIVE (AFU_ORTHOLOGUE AFUA_2G08260)-RELATED"/>
    <property type="match status" value="1"/>
</dbReference>
<proteinExistence type="predicted"/>
<evidence type="ECO:0000256" key="2">
    <source>
        <dbReference type="ARBA" id="ARBA00023002"/>
    </source>
</evidence>
<dbReference type="InterPro" id="IPR001155">
    <property type="entry name" value="OxRdtase_FMN_N"/>
</dbReference>
<keyword evidence="2" id="KW-0560">Oxidoreductase</keyword>
<evidence type="ECO:0000313" key="5">
    <source>
        <dbReference type="Proteomes" id="UP001595740"/>
    </source>
</evidence>
<sequence>MTTAQTASILNAPLLLPCGTTLPNRLAKAAMTEMVADSRNRATDAHVQIYRAWARSGPGLMLTGNVQVDYHNLEHPGNVVIQGKQDAEQLAALRRWSAAAKEHGNHIWMQIAHAGRQTNRFVNPTPKAPSAIPLAIPGVRFGTPVALTHDEIVELIGRFADAAAVARETGFDGVQLHAAHGYLFSQFLSPRSNIRDDEWGGDLASRARFLLESVKAIRSKVGADFPIGIKLNSADFQRGGFSFEDSQIVATWLDEACVDLIEISGGTYEQPSMTNAAGGEPGHDPYASKASRDRESYFGRFGPEMRRHLKRARLMVTGGLRTARGMADAIANDGFDLIGLARPLCLEPDASAALLRGDPIDLVQPTLRIGSGWLGPKSPIKLIRTITGAGSATWYNEQILRLSAGRRPDRNLNFAGAFIRSQLRERRMAKVLDT</sequence>
<reference evidence="5" key="1">
    <citation type="journal article" date="2019" name="Int. J. Syst. Evol. Microbiol.">
        <title>The Global Catalogue of Microorganisms (GCM) 10K type strain sequencing project: providing services to taxonomists for standard genome sequencing and annotation.</title>
        <authorList>
            <consortium name="The Broad Institute Genomics Platform"/>
            <consortium name="The Broad Institute Genome Sequencing Center for Infectious Disease"/>
            <person name="Wu L."/>
            <person name="Ma J."/>
        </authorList>
    </citation>
    <scope>NUCLEOTIDE SEQUENCE [LARGE SCALE GENOMIC DNA]</scope>
    <source>
        <strain evidence="5">KCTC 42875</strain>
    </source>
</reference>
<gene>
    <name evidence="4" type="ORF">ACFOLC_14715</name>
</gene>
<dbReference type="SUPFAM" id="SSF51395">
    <property type="entry name" value="FMN-linked oxidoreductases"/>
    <property type="match status" value="1"/>
</dbReference>
<dbReference type="RefSeq" id="WP_386760012.1">
    <property type="nucleotide sequence ID" value="NZ_JBHRXK010000008.1"/>
</dbReference>
<dbReference type="EMBL" id="JBHRXK010000008">
    <property type="protein sequence ID" value="MFC3552254.1"/>
    <property type="molecule type" value="Genomic_DNA"/>
</dbReference>
<accession>A0ABV7RRM9</accession>
<keyword evidence="5" id="KW-1185">Reference proteome</keyword>
<dbReference type="Proteomes" id="UP001595740">
    <property type="component" value="Unassembled WGS sequence"/>
</dbReference>
<dbReference type="Gene3D" id="3.20.20.70">
    <property type="entry name" value="Aldolase class I"/>
    <property type="match status" value="1"/>
</dbReference>
<evidence type="ECO:0000313" key="4">
    <source>
        <dbReference type="EMBL" id="MFC3552254.1"/>
    </source>
</evidence>
<dbReference type="InterPro" id="IPR013785">
    <property type="entry name" value="Aldolase_TIM"/>
</dbReference>
<evidence type="ECO:0000256" key="1">
    <source>
        <dbReference type="ARBA" id="ARBA00022630"/>
    </source>
</evidence>